<dbReference type="RefSeq" id="WP_023387453.1">
    <property type="nucleotide sequence ID" value="NZ_AXUN02000218.1"/>
</dbReference>
<evidence type="ECO:0000313" key="1">
    <source>
        <dbReference type="EMBL" id="ETA79340.1"/>
    </source>
</evidence>
<comment type="caution">
    <text evidence="1">The sequence shown here is derived from an EMBL/GenBank/DDBJ whole genome shotgun (WGS) entry which is preliminary data.</text>
</comment>
<evidence type="ECO:0000313" key="2">
    <source>
        <dbReference type="Proteomes" id="UP000017747"/>
    </source>
</evidence>
<dbReference type="STRING" id="994573.T472_0217635"/>
<dbReference type="AlphaFoldDB" id="V7HZC8"/>
<accession>V7HZC8</accession>
<gene>
    <name evidence="1" type="ORF">T472_0217635</name>
</gene>
<keyword evidence="2" id="KW-1185">Reference proteome</keyword>
<dbReference type="EMBL" id="AXUN02000218">
    <property type="protein sequence ID" value="ETA79340.1"/>
    <property type="molecule type" value="Genomic_DNA"/>
</dbReference>
<protein>
    <submittedName>
        <fullName evidence="1">Uncharacterized protein</fullName>
    </submittedName>
</protein>
<reference evidence="1 2" key="1">
    <citation type="journal article" date="2014" name="Genome Announc.">
        <title>Genome Sequence of Youngiibacter fragilis, the Type Strain of the Genus Youngiibacter.</title>
        <authorList>
            <person name="Wawrik C.B."/>
            <person name="Callaghan A.V."/>
            <person name="Stamps B.W."/>
            <person name="Wawrik B."/>
        </authorList>
    </citation>
    <scope>NUCLEOTIDE SEQUENCE [LARGE SCALE GENOMIC DNA]</scope>
    <source>
        <strain evidence="1 2">232.1</strain>
    </source>
</reference>
<proteinExistence type="predicted"/>
<dbReference type="Proteomes" id="UP000017747">
    <property type="component" value="Unassembled WGS sequence"/>
</dbReference>
<organism evidence="1 2">
    <name type="scientific">Youngiibacter fragilis 232.1</name>
    <dbReference type="NCBI Taxonomy" id="994573"/>
    <lineage>
        <taxon>Bacteria</taxon>
        <taxon>Bacillati</taxon>
        <taxon>Bacillota</taxon>
        <taxon>Clostridia</taxon>
        <taxon>Eubacteriales</taxon>
        <taxon>Clostridiaceae</taxon>
        <taxon>Youngiibacter</taxon>
    </lineage>
</organism>
<name>V7HZC8_9CLOT</name>
<sequence length="42" mass="4957">MNFFTHLGMADTIFEILDGDILLDRKQFRYGNILPDLDKRVN</sequence>